<evidence type="ECO:0000256" key="6">
    <source>
        <dbReference type="RuleBase" id="RU000716"/>
    </source>
</evidence>
<dbReference type="GO" id="GO:0006950">
    <property type="term" value="P:response to stress"/>
    <property type="evidence" value="ECO:0007669"/>
    <property type="project" value="UniProtKB-ARBA"/>
</dbReference>
<feature type="domain" description="RNA polymerase sigma factor 70 region 4 type 2" evidence="8">
    <location>
        <begin position="126"/>
        <end position="178"/>
    </location>
</feature>
<dbReference type="InterPro" id="IPR007627">
    <property type="entry name" value="RNA_pol_sigma70_r2"/>
</dbReference>
<dbReference type="GO" id="GO:0006352">
    <property type="term" value="P:DNA-templated transcription initiation"/>
    <property type="evidence" value="ECO:0007669"/>
    <property type="project" value="InterPro"/>
</dbReference>
<dbReference type="SUPFAM" id="SSF88946">
    <property type="entry name" value="Sigma2 domain of RNA polymerase sigma factors"/>
    <property type="match status" value="1"/>
</dbReference>
<keyword evidence="5 6" id="KW-0804">Transcription</keyword>
<organism evidence="9 10">
    <name type="scientific">Paenibacillus popilliae ATCC 14706</name>
    <dbReference type="NCBI Taxonomy" id="1212764"/>
    <lineage>
        <taxon>Bacteria</taxon>
        <taxon>Bacillati</taxon>
        <taxon>Bacillota</taxon>
        <taxon>Bacilli</taxon>
        <taxon>Bacillales</taxon>
        <taxon>Paenibacillaceae</taxon>
        <taxon>Paenibacillus</taxon>
    </lineage>
</organism>
<dbReference type="GO" id="GO:0016987">
    <property type="term" value="F:sigma factor activity"/>
    <property type="evidence" value="ECO:0007669"/>
    <property type="project" value="UniProtKB-KW"/>
</dbReference>
<dbReference type="Gene3D" id="1.10.10.10">
    <property type="entry name" value="Winged helix-like DNA-binding domain superfamily/Winged helix DNA-binding domain"/>
    <property type="match status" value="1"/>
</dbReference>
<dbReference type="Proteomes" id="UP000029453">
    <property type="component" value="Unassembled WGS sequence"/>
</dbReference>
<evidence type="ECO:0000256" key="3">
    <source>
        <dbReference type="ARBA" id="ARBA00023082"/>
    </source>
</evidence>
<dbReference type="InterPro" id="IPR014284">
    <property type="entry name" value="RNA_pol_sigma-70_dom"/>
</dbReference>
<dbReference type="Gene3D" id="1.10.1740.10">
    <property type="match status" value="1"/>
</dbReference>
<keyword evidence="10" id="KW-1185">Reference proteome</keyword>
<dbReference type="InterPro" id="IPR039425">
    <property type="entry name" value="RNA_pol_sigma-70-like"/>
</dbReference>
<dbReference type="GO" id="GO:0000428">
    <property type="term" value="C:DNA-directed RNA polymerase complex"/>
    <property type="evidence" value="ECO:0007669"/>
    <property type="project" value="UniProtKB-KW"/>
</dbReference>
<dbReference type="PANTHER" id="PTHR43133">
    <property type="entry name" value="RNA POLYMERASE ECF-TYPE SIGMA FACTO"/>
    <property type="match status" value="1"/>
</dbReference>
<dbReference type="GO" id="GO:0003677">
    <property type="term" value="F:DNA binding"/>
    <property type="evidence" value="ECO:0007669"/>
    <property type="project" value="UniProtKB-KW"/>
</dbReference>
<keyword evidence="2 6" id="KW-0805">Transcription regulation</keyword>
<accession>M9LLC8</accession>
<dbReference type="Pfam" id="PF08281">
    <property type="entry name" value="Sigma70_r4_2"/>
    <property type="match status" value="1"/>
</dbReference>
<reference evidence="9 10" key="1">
    <citation type="submission" date="2012-10" db="EMBL/GenBank/DDBJ databases">
        <title>Draft Genome Sequence of Paenibacillus popilliae ATCC 14706T.</title>
        <authorList>
            <person name="Iiyama K."/>
            <person name="Mori K."/>
            <person name="Mon H."/>
            <person name="Chieda Y."/>
            <person name="Lee J.M."/>
            <person name="Kusakabe T."/>
            <person name="Tashiro K."/>
            <person name="Asano S."/>
            <person name="Yasunaga-Aoki C."/>
            <person name="Shimizu S."/>
        </authorList>
    </citation>
    <scope>NUCLEOTIDE SEQUENCE [LARGE SCALE GENOMIC DNA]</scope>
    <source>
        <strain evidence="9 10">ATCC 14706</strain>
    </source>
</reference>
<dbReference type="Pfam" id="PF04542">
    <property type="entry name" value="Sigma70_r2"/>
    <property type="match status" value="1"/>
</dbReference>
<dbReference type="PROSITE" id="PS01063">
    <property type="entry name" value="SIGMA70_ECF"/>
    <property type="match status" value="1"/>
</dbReference>
<evidence type="ECO:0000256" key="1">
    <source>
        <dbReference type="ARBA" id="ARBA00010641"/>
    </source>
</evidence>
<dbReference type="AlphaFoldDB" id="M9LLC8"/>
<comment type="caution">
    <text evidence="9">The sequence shown here is derived from an EMBL/GenBank/DDBJ whole genome shotgun (WGS) entry which is preliminary data.</text>
</comment>
<gene>
    <name evidence="9" type="ORF">PPOP_0256</name>
</gene>
<dbReference type="InterPro" id="IPR013324">
    <property type="entry name" value="RNA_pol_sigma_r3/r4-like"/>
</dbReference>
<sequence length="193" mass="23237">MMEPWLSLLHSNFQHLERSSQKLTYQSYRKFIYNDIYYLLQNHDLTEDVIQESFLKVIASSPTSKNAEKIKAWLKKIARNTAYDYVRKNKKYQFLTHLESMDEEELFAAAAETAVAEQVEEQIRDEMLHEALEQLNARYRNVLFRYYVEDKSHRELAREFGISEQASAQLLGRARKKLRHHFFKKWTDHEERE</sequence>
<dbReference type="InterPro" id="IPR013325">
    <property type="entry name" value="RNA_pol_sigma_r2"/>
</dbReference>
<evidence type="ECO:0000313" key="10">
    <source>
        <dbReference type="Proteomes" id="UP000029453"/>
    </source>
</evidence>
<name>M9LLC8_PAEPP</name>
<keyword evidence="3 6" id="KW-0731">Sigma factor</keyword>
<evidence type="ECO:0000256" key="2">
    <source>
        <dbReference type="ARBA" id="ARBA00023015"/>
    </source>
</evidence>
<dbReference type="EMBL" id="BALG01000016">
    <property type="protein sequence ID" value="GAC40916.1"/>
    <property type="molecule type" value="Genomic_DNA"/>
</dbReference>
<proteinExistence type="inferred from homology"/>
<keyword evidence="9" id="KW-0240">DNA-directed RNA polymerase</keyword>
<dbReference type="InterPro" id="IPR013249">
    <property type="entry name" value="RNA_pol_sigma70_r4_t2"/>
</dbReference>
<dbReference type="PANTHER" id="PTHR43133:SF60">
    <property type="entry name" value="RNA POLYMERASE SIGMA FACTOR SIGV"/>
    <property type="match status" value="1"/>
</dbReference>
<evidence type="ECO:0000256" key="4">
    <source>
        <dbReference type="ARBA" id="ARBA00023125"/>
    </source>
</evidence>
<dbReference type="SUPFAM" id="SSF88659">
    <property type="entry name" value="Sigma3 and sigma4 domains of RNA polymerase sigma factors"/>
    <property type="match status" value="1"/>
</dbReference>
<dbReference type="CDD" id="cd06171">
    <property type="entry name" value="Sigma70_r4"/>
    <property type="match status" value="1"/>
</dbReference>
<dbReference type="RefSeq" id="WP_006284166.1">
    <property type="nucleotide sequence ID" value="NZ_BALG01000016.1"/>
</dbReference>
<comment type="similarity">
    <text evidence="1 6">Belongs to the sigma-70 factor family. ECF subfamily.</text>
</comment>
<feature type="domain" description="RNA polymerase sigma-70 region 2" evidence="7">
    <location>
        <begin position="25"/>
        <end position="91"/>
    </location>
</feature>
<protein>
    <recommendedName>
        <fullName evidence="6">RNA polymerase sigma factor</fullName>
    </recommendedName>
</protein>
<evidence type="ECO:0000259" key="7">
    <source>
        <dbReference type="Pfam" id="PF04542"/>
    </source>
</evidence>
<dbReference type="InterPro" id="IPR000838">
    <property type="entry name" value="RNA_pol_sigma70_ECF_CS"/>
</dbReference>
<evidence type="ECO:0000259" key="8">
    <source>
        <dbReference type="Pfam" id="PF08281"/>
    </source>
</evidence>
<evidence type="ECO:0000313" key="9">
    <source>
        <dbReference type="EMBL" id="GAC40916.1"/>
    </source>
</evidence>
<dbReference type="NCBIfam" id="TIGR02937">
    <property type="entry name" value="sigma70-ECF"/>
    <property type="match status" value="1"/>
</dbReference>
<dbReference type="InterPro" id="IPR036388">
    <property type="entry name" value="WH-like_DNA-bd_sf"/>
</dbReference>
<evidence type="ECO:0000256" key="5">
    <source>
        <dbReference type="ARBA" id="ARBA00023163"/>
    </source>
</evidence>
<keyword evidence="4 6" id="KW-0238">DNA-binding</keyword>